<evidence type="ECO:0000313" key="3">
    <source>
        <dbReference type="Proteomes" id="UP000570016"/>
    </source>
</evidence>
<feature type="non-terminal residue" evidence="2">
    <location>
        <position position="1"/>
    </location>
</feature>
<evidence type="ECO:0000256" key="1">
    <source>
        <dbReference type="SAM" id="MobiDB-lite"/>
    </source>
</evidence>
<feature type="compositionally biased region" description="Basic and acidic residues" evidence="1">
    <location>
        <begin position="112"/>
        <end position="123"/>
    </location>
</feature>
<dbReference type="Proteomes" id="UP000570016">
    <property type="component" value="Unassembled WGS sequence"/>
</dbReference>
<protein>
    <submittedName>
        <fullName evidence="2">CE295 protein</fullName>
    </submittedName>
</protein>
<feature type="region of interest" description="Disordered" evidence="1">
    <location>
        <begin position="101"/>
        <end position="125"/>
    </location>
</feature>
<feature type="region of interest" description="Disordered" evidence="1">
    <location>
        <begin position="183"/>
        <end position="211"/>
    </location>
</feature>
<keyword evidence="3" id="KW-1185">Reference proteome</keyword>
<feature type="region of interest" description="Disordered" evidence="1">
    <location>
        <begin position="17"/>
        <end position="40"/>
    </location>
</feature>
<feature type="compositionally biased region" description="Polar residues" evidence="1">
    <location>
        <begin position="183"/>
        <end position="193"/>
    </location>
</feature>
<proteinExistence type="predicted"/>
<accession>A0A7K6SCP2</accession>
<organism evidence="2 3">
    <name type="scientific">Rhynochetos jubatus</name>
    <name type="common">kagu</name>
    <dbReference type="NCBI Taxonomy" id="54386"/>
    <lineage>
        <taxon>Eukaryota</taxon>
        <taxon>Metazoa</taxon>
        <taxon>Chordata</taxon>
        <taxon>Craniata</taxon>
        <taxon>Vertebrata</taxon>
        <taxon>Euteleostomi</taxon>
        <taxon>Archelosauria</taxon>
        <taxon>Archosauria</taxon>
        <taxon>Dinosauria</taxon>
        <taxon>Saurischia</taxon>
        <taxon>Theropoda</taxon>
        <taxon>Coelurosauria</taxon>
        <taxon>Aves</taxon>
        <taxon>Neognathae</taxon>
        <taxon>Neoaves</taxon>
        <taxon>Phaethontimorphae</taxon>
        <taxon>Eurypygiformes</taxon>
        <taxon>Rhynochetidae</taxon>
        <taxon>Rhynochetos</taxon>
    </lineage>
</organism>
<evidence type="ECO:0000313" key="2">
    <source>
        <dbReference type="EMBL" id="NWW96021.1"/>
    </source>
</evidence>
<gene>
    <name evidence="2" type="primary">Cep295_5</name>
    <name evidence="2" type="ORF">RHYJUB_R15104</name>
</gene>
<reference evidence="2 3" key="1">
    <citation type="submission" date="2019-09" db="EMBL/GenBank/DDBJ databases">
        <title>Bird 10,000 Genomes (B10K) Project - Family phase.</title>
        <authorList>
            <person name="Zhang G."/>
        </authorList>
    </citation>
    <scope>NUCLEOTIDE SEQUENCE [LARGE SCALE GENOMIC DNA]</scope>
    <source>
        <strain evidence="2">B10K-DU-029-58</strain>
        <tissue evidence="2">Muscle</tissue>
    </source>
</reference>
<sequence>MQRVPCDLSSTISTGSFLTSETLDGSPADTGLSSDSTEVRTLRETASHPWNSSLPFALQQRQESLSGAPEVQLPEGEMHLYKESVIRQILGKCTGDLNSCSEDNTRFQGSRSELDSPETEKRFLSSHQQFFQPLEPNLEFDTSSSCSQYRISRDREFSKTSKFSTGSQHLSNFLEVGNSSLNIQSSRLPSSPETDGPKSVASEESLKESVT</sequence>
<dbReference type="AlphaFoldDB" id="A0A7K6SCP2"/>
<dbReference type="OrthoDB" id="9390335at2759"/>
<feature type="non-terminal residue" evidence="2">
    <location>
        <position position="211"/>
    </location>
</feature>
<feature type="compositionally biased region" description="Polar residues" evidence="1">
    <location>
        <begin position="101"/>
        <end position="111"/>
    </location>
</feature>
<name>A0A7K6SCP2_9AVES</name>
<comment type="caution">
    <text evidence="2">The sequence shown here is derived from an EMBL/GenBank/DDBJ whole genome shotgun (WGS) entry which is preliminary data.</text>
</comment>
<dbReference type="EMBL" id="VZRY01006323">
    <property type="protein sequence ID" value="NWW96021.1"/>
    <property type="molecule type" value="Genomic_DNA"/>
</dbReference>